<organism evidence="8 9">
    <name type="scientific">Natronomicrosphaera hydrolytica</name>
    <dbReference type="NCBI Taxonomy" id="3242702"/>
    <lineage>
        <taxon>Bacteria</taxon>
        <taxon>Pseudomonadati</taxon>
        <taxon>Planctomycetota</taxon>
        <taxon>Phycisphaerae</taxon>
        <taxon>Phycisphaerales</taxon>
        <taxon>Phycisphaeraceae</taxon>
        <taxon>Natronomicrosphaera</taxon>
    </lineage>
</organism>
<evidence type="ECO:0000256" key="1">
    <source>
        <dbReference type="ARBA" id="ARBA00000085"/>
    </source>
</evidence>
<dbReference type="SUPFAM" id="SSF47384">
    <property type="entry name" value="Homodimeric domain of signal transducing histidine kinase"/>
    <property type="match status" value="1"/>
</dbReference>
<feature type="transmembrane region" description="Helical" evidence="6">
    <location>
        <begin position="12"/>
        <end position="37"/>
    </location>
</feature>
<dbReference type="PANTHER" id="PTHR42878">
    <property type="entry name" value="TWO-COMPONENT HISTIDINE KINASE"/>
    <property type="match status" value="1"/>
</dbReference>
<evidence type="ECO:0000256" key="3">
    <source>
        <dbReference type="ARBA" id="ARBA00022553"/>
    </source>
</evidence>
<keyword evidence="4" id="KW-0808">Transferase</keyword>
<keyword evidence="9" id="KW-1185">Reference proteome</keyword>
<dbReference type="Gene3D" id="1.10.287.130">
    <property type="match status" value="1"/>
</dbReference>
<evidence type="ECO:0000259" key="7">
    <source>
        <dbReference type="PROSITE" id="PS50109"/>
    </source>
</evidence>
<dbReference type="CDD" id="cd00082">
    <property type="entry name" value="HisKA"/>
    <property type="match status" value="1"/>
</dbReference>
<evidence type="ECO:0000313" key="8">
    <source>
        <dbReference type="EMBL" id="MFA9480138.1"/>
    </source>
</evidence>
<feature type="domain" description="Histidine kinase" evidence="7">
    <location>
        <begin position="410"/>
        <end position="625"/>
    </location>
</feature>
<reference evidence="8 9" key="1">
    <citation type="submission" date="2024-08" db="EMBL/GenBank/DDBJ databases">
        <title>Whole-genome sequencing of halo(alkali)philic microorganisms from hypersaline lakes.</title>
        <authorList>
            <person name="Sorokin D.Y."/>
            <person name="Merkel A.Y."/>
            <person name="Messina E."/>
            <person name="Yakimov M."/>
        </authorList>
    </citation>
    <scope>NUCLEOTIDE SEQUENCE [LARGE SCALE GENOMIC DNA]</scope>
    <source>
        <strain evidence="8 9">AB-hyl4</strain>
    </source>
</reference>
<dbReference type="PROSITE" id="PS50109">
    <property type="entry name" value="HIS_KIN"/>
    <property type="match status" value="1"/>
</dbReference>
<dbReference type="PRINTS" id="PR00344">
    <property type="entry name" value="BCTRLSENSOR"/>
</dbReference>
<evidence type="ECO:0000256" key="6">
    <source>
        <dbReference type="SAM" id="Phobius"/>
    </source>
</evidence>
<keyword evidence="6" id="KW-1133">Transmembrane helix</keyword>
<dbReference type="InterPro" id="IPR004358">
    <property type="entry name" value="Sig_transdc_His_kin-like_C"/>
</dbReference>
<dbReference type="InterPro" id="IPR036097">
    <property type="entry name" value="HisK_dim/P_sf"/>
</dbReference>
<sequence>MASFHAGTRREIAVLVAGLLLVTSAMAGAVVSSYMLWEAKERVERTHELRSAFLRVLWQAQDIETGQRGYVITGDDAFLRPYRQARERLDVEMDQLMQLTAGNPTQRARAERLRSLAGQRLQLAEQRIAQRRDGDIAAVAELVQRGQGEALSEQVRAVVEEADREAIAALAEREARAARRWGWLLASSIFGGGVGALLVVGAMMYARHSRHAAESAWQQFRSLFEAAPGAYLVVEPTTYRIVAVSDAYLRATMTRRSALLGRTLFEVFPDDPDDPSATGERNLRASLERVKSTKHPDAMAVQHYPIPRPTSAGGGFEQRWWSPLNSPVVDGEGKLVYIIHRVEDVTPFICARDKDEPTAEAFEALESQAQHLMAGVMARGQALQEANEQLRESEERLRHANRELSDFATIVSHDLKSPLRAVSTLARWMRSDYGQKLDEEGRAQLEEMVRVVGRMDQMIDDILEYARLGRTEGRPRRVALAELLPTVVSDLRPPADVRVEFASDPPVVKGDPVRLRQVFLNLIGNAIKHGRQATDGDRLRVEVSWERTEAGWEFCVSDNGPGIEAAHHERIFRMFQTLKPRDESDSTGVGLALVKRIVEQVGGEVWVASEPGAGCRFHFTWPGAVDSPRSGEAAVLADEALVAGELHRKRGADA</sequence>
<evidence type="ECO:0000313" key="9">
    <source>
        <dbReference type="Proteomes" id="UP001575105"/>
    </source>
</evidence>
<dbReference type="InterPro" id="IPR050351">
    <property type="entry name" value="BphY/WalK/GraS-like"/>
</dbReference>
<keyword evidence="6" id="KW-0472">Membrane</keyword>
<dbReference type="InterPro" id="IPR035965">
    <property type="entry name" value="PAS-like_dom_sf"/>
</dbReference>
<protein>
    <recommendedName>
        <fullName evidence="2">histidine kinase</fullName>
        <ecNumber evidence="2">2.7.13.3</ecNumber>
    </recommendedName>
</protein>
<feature type="transmembrane region" description="Helical" evidence="6">
    <location>
        <begin position="183"/>
        <end position="206"/>
    </location>
</feature>
<dbReference type="CDD" id="cd19410">
    <property type="entry name" value="HK9-like_sensor"/>
    <property type="match status" value="1"/>
</dbReference>
<dbReference type="Pfam" id="PF08448">
    <property type="entry name" value="PAS_4"/>
    <property type="match status" value="1"/>
</dbReference>
<dbReference type="SMART" id="SM00388">
    <property type="entry name" value="HisKA"/>
    <property type="match status" value="1"/>
</dbReference>
<evidence type="ECO:0000256" key="5">
    <source>
        <dbReference type="ARBA" id="ARBA00022777"/>
    </source>
</evidence>
<comment type="catalytic activity">
    <reaction evidence="1">
        <text>ATP + protein L-histidine = ADP + protein N-phospho-L-histidine.</text>
        <dbReference type="EC" id="2.7.13.3"/>
    </reaction>
</comment>
<dbReference type="InterPro" id="IPR036890">
    <property type="entry name" value="HATPase_C_sf"/>
</dbReference>
<keyword evidence="5" id="KW-0418">Kinase</keyword>
<keyword evidence="6" id="KW-0812">Transmembrane</keyword>
<dbReference type="InterPro" id="IPR003661">
    <property type="entry name" value="HisK_dim/P_dom"/>
</dbReference>
<accession>A0ABV4UAP2</accession>
<dbReference type="SUPFAM" id="SSF55785">
    <property type="entry name" value="PYP-like sensor domain (PAS domain)"/>
    <property type="match status" value="1"/>
</dbReference>
<dbReference type="EC" id="2.7.13.3" evidence="2"/>
<dbReference type="InterPro" id="IPR005467">
    <property type="entry name" value="His_kinase_dom"/>
</dbReference>
<dbReference type="EMBL" id="JBGUBD010000016">
    <property type="protein sequence ID" value="MFA9480138.1"/>
    <property type="molecule type" value="Genomic_DNA"/>
</dbReference>
<comment type="caution">
    <text evidence="8">The sequence shown here is derived from an EMBL/GenBank/DDBJ whole genome shotgun (WGS) entry which is preliminary data.</text>
</comment>
<proteinExistence type="predicted"/>
<dbReference type="Pfam" id="PF02518">
    <property type="entry name" value="HATPase_c"/>
    <property type="match status" value="1"/>
</dbReference>
<evidence type="ECO:0000256" key="2">
    <source>
        <dbReference type="ARBA" id="ARBA00012438"/>
    </source>
</evidence>
<evidence type="ECO:0000256" key="4">
    <source>
        <dbReference type="ARBA" id="ARBA00022679"/>
    </source>
</evidence>
<dbReference type="InterPro" id="IPR003594">
    <property type="entry name" value="HATPase_dom"/>
</dbReference>
<dbReference type="RefSeq" id="WP_425347062.1">
    <property type="nucleotide sequence ID" value="NZ_JBGUBD010000016.1"/>
</dbReference>
<dbReference type="Pfam" id="PF00512">
    <property type="entry name" value="HisKA"/>
    <property type="match status" value="1"/>
</dbReference>
<gene>
    <name evidence="8" type="ORF">ACERK3_17845</name>
</gene>
<dbReference type="Pfam" id="PF05227">
    <property type="entry name" value="CHASE3"/>
    <property type="match status" value="1"/>
</dbReference>
<dbReference type="SUPFAM" id="SSF55874">
    <property type="entry name" value="ATPase domain of HSP90 chaperone/DNA topoisomerase II/histidine kinase"/>
    <property type="match status" value="1"/>
</dbReference>
<dbReference type="InterPro" id="IPR007891">
    <property type="entry name" value="CHASE3"/>
</dbReference>
<dbReference type="Gene3D" id="3.30.565.10">
    <property type="entry name" value="Histidine kinase-like ATPase, C-terminal domain"/>
    <property type="match status" value="1"/>
</dbReference>
<dbReference type="Gene3D" id="3.30.450.20">
    <property type="entry name" value="PAS domain"/>
    <property type="match status" value="1"/>
</dbReference>
<dbReference type="SMART" id="SM00387">
    <property type="entry name" value="HATPase_c"/>
    <property type="match status" value="1"/>
</dbReference>
<name>A0ABV4UAP2_9BACT</name>
<keyword evidence="3" id="KW-0597">Phosphoprotein</keyword>
<dbReference type="PANTHER" id="PTHR42878:SF15">
    <property type="entry name" value="BACTERIOPHYTOCHROME"/>
    <property type="match status" value="1"/>
</dbReference>
<dbReference type="Proteomes" id="UP001575105">
    <property type="component" value="Unassembled WGS sequence"/>
</dbReference>
<dbReference type="InterPro" id="IPR013656">
    <property type="entry name" value="PAS_4"/>
</dbReference>